<gene>
    <name evidence="2" type="ORF">GS660_07775</name>
</gene>
<keyword evidence="3" id="KW-1185">Reference proteome</keyword>
<protein>
    <submittedName>
        <fullName evidence="2">DUF4177 domain-containing protein</fullName>
    </submittedName>
</protein>
<dbReference type="RefSeq" id="WP_161345167.1">
    <property type="nucleotide sequence ID" value="NZ_BMGW01000004.1"/>
</dbReference>
<proteinExistence type="predicted"/>
<evidence type="ECO:0000313" key="3">
    <source>
        <dbReference type="Proteomes" id="UP000477083"/>
    </source>
</evidence>
<dbReference type="OrthoDB" id="7658888at2"/>
<reference evidence="2 3" key="1">
    <citation type="submission" date="2020-01" db="EMBL/GenBank/DDBJ databases">
        <title>Frigidibacter albus SP32T (=CGMCC 1.13995T).</title>
        <authorList>
            <person name="Liao X."/>
        </authorList>
    </citation>
    <scope>NUCLEOTIDE SEQUENCE [LARGE SCALE GENOMIC DNA]</scope>
    <source>
        <strain evidence="2 3">SP32</strain>
    </source>
</reference>
<organism evidence="2 3">
    <name type="scientific">Frigidibacter albus</name>
    <dbReference type="NCBI Taxonomy" id="1465486"/>
    <lineage>
        <taxon>Bacteria</taxon>
        <taxon>Pseudomonadati</taxon>
        <taxon>Pseudomonadota</taxon>
        <taxon>Alphaproteobacteria</taxon>
        <taxon>Rhodobacterales</taxon>
        <taxon>Paracoccaceae</taxon>
        <taxon>Frigidibacter</taxon>
    </lineage>
</organism>
<sequence>MQRYEYKVIPAPGRGEKVRGLKTTAERFAHAMTELMNDMARDGWEYLRADTLPCEERSGFTSRTTTYQNLLTFRRIPAAVAAVEMPRALAAPAAPAPAPQQRPLVAAPGLGSFGQPARAPEADDIAEDEPAPALRATAPLGDAPKVEAAPEPGKAPRLGPAD</sequence>
<name>A0A6L8VH14_9RHOB</name>
<dbReference type="Proteomes" id="UP000477083">
    <property type="component" value="Unassembled WGS sequence"/>
</dbReference>
<dbReference type="EMBL" id="WWNR01000004">
    <property type="protein sequence ID" value="MZQ88996.1"/>
    <property type="molecule type" value="Genomic_DNA"/>
</dbReference>
<comment type="caution">
    <text evidence="2">The sequence shown here is derived from an EMBL/GenBank/DDBJ whole genome shotgun (WGS) entry which is preliminary data.</text>
</comment>
<dbReference type="AlphaFoldDB" id="A0A6L8VH14"/>
<accession>A0A6L8VH14</accession>
<feature type="region of interest" description="Disordered" evidence="1">
    <location>
        <begin position="90"/>
        <end position="162"/>
    </location>
</feature>
<evidence type="ECO:0000256" key="1">
    <source>
        <dbReference type="SAM" id="MobiDB-lite"/>
    </source>
</evidence>
<evidence type="ECO:0000313" key="2">
    <source>
        <dbReference type="EMBL" id="MZQ88996.1"/>
    </source>
</evidence>